<keyword evidence="4" id="KW-1185">Reference proteome</keyword>
<evidence type="ECO:0000313" key="3">
    <source>
        <dbReference type="EMBL" id="MBB4630570.1"/>
    </source>
</evidence>
<protein>
    <submittedName>
        <fullName evidence="3">Enamine deaminase RidA (YjgF/YER057c/UK114 family)</fullName>
    </submittedName>
</protein>
<organism evidence="3 4">
    <name type="scientific">Sphingosinicella soli</name>
    <dbReference type="NCBI Taxonomy" id="333708"/>
    <lineage>
        <taxon>Bacteria</taxon>
        <taxon>Pseudomonadati</taxon>
        <taxon>Pseudomonadota</taxon>
        <taxon>Alphaproteobacteria</taxon>
        <taxon>Sphingomonadales</taxon>
        <taxon>Sphingosinicellaceae</taxon>
        <taxon>Sphingosinicella</taxon>
    </lineage>
</organism>
<name>A0A7W7B070_9SPHN</name>
<dbReference type="RefSeq" id="WP_184063678.1">
    <property type="nucleotide sequence ID" value="NZ_JACHNZ010000001.1"/>
</dbReference>
<dbReference type="PANTHER" id="PTHR43760:SF1">
    <property type="entry name" value="ENDORIBONUCLEASE L-PSP_CHORISMATE MUTASE-LIKE DOMAIN-CONTAINING PROTEIN"/>
    <property type="match status" value="1"/>
</dbReference>
<dbReference type="InterPro" id="IPR035959">
    <property type="entry name" value="RutC-like_sf"/>
</dbReference>
<dbReference type="SUPFAM" id="SSF55298">
    <property type="entry name" value="YjgF-like"/>
    <property type="match status" value="1"/>
</dbReference>
<dbReference type="AlphaFoldDB" id="A0A7W7B070"/>
<dbReference type="Proteomes" id="UP000566324">
    <property type="component" value="Unassembled WGS sequence"/>
</dbReference>
<dbReference type="EMBL" id="JACHNZ010000001">
    <property type="protein sequence ID" value="MBB4630570.1"/>
    <property type="molecule type" value="Genomic_DNA"/>
</dbReference>
<accession>A0A7W7B070</accession>
<feature type="signal peptide" evidence="1">
    <location>
        <begin position="1"/>
        <end position="18"/>
    </location>
</feature>
<reference evidence="3 4" key="1">
    <citation type="submission" date="2020-08" db="EMBL/GenBank/DDBJ databases">
        <title>Genomic Encyclopedia of Type Strains, Phase IV (KMG-IV): sequencing the most valuable type-strain genomes for metagenomic binning, comparative biology and taxonomic classification.</title>
        <authorList>
            <person name="Goeker M."/>
        </authorList>
    </citation>
    <scope>NUCLEOTIDE SEQUENCE [LARGE SCALE GENOMIC DNA]</scope>
    <source>
        <strain evidence="3 4">DSM 17328</strain>
    </source>
</reference>
<gene>
    <name evidence="3" type="ORF">GGQ98_000171</name>
</gene>
<evidence type="ECO:0000259" key="2">
    <source>
        <dbReference type="Pfam" id="PF14588"/>
    </source>
</evidence>
<dbReference type="CDD" id="cd02199">
    <property type="entry name" value="YjgF_YER057c_UK114_like_1"/>
    <property type="match status" value="1"/>
</dbReference>
<evidence type="ECO:0000313" key="4">
    <source>
        <dbReference type="Proteomes" id="UP000566324"/>
    </source>
</evidence>
<dbReference type="Gene3D" id="3.30.1330.40">
    <property type="entry name" value="RutC-like"/>
    <property type="match status" value="1"/>
</dbReference>
<dbReference type="PANTHER" id="PTHR43760">
    <property type="entry name" value="ENDORIBONUCLEASE-RELATED"/>
    <property type="match status" value="1"/>
</dbReference>
<feature type="domain" description="Endoribonuclease L-PSP/chorismate mutase-like" evidence="2">
    <location>
        <begin position="22"/>
        <end position="147"/>
    </location>
</feature>
<dbReference type="InterPro" id="IPR013813">
    <property type="entry name" value="Endoribo_LPSP/chorism_mut-like"/>
</dbReference>
<proteinExistence type="predicted"/>
<sequence length="170" mass="17572">MRRLLPLLLMMIAAPALAATPEERLAAAGHSLPAAPKPAATYVTSVETGNLLFLSGHIDCIGGGKRGKVGADVTLEEGKAEAQRVGLCMLSTIRTALGGDLSRVKRFVRILGMVNSAPDFTAQPQVINGFSELMKTAFGDAGLGARSAVGVASLPAGYAVEIEATIEIAR</sequence>
<feature type="chain" id="PRO_5031121857" evidence="1">
    <location>
        <begin position="19"/>
        <end position="170"/>
    </location>
</feature>
<evidence type="ECO:0000256" key="1">
    <source>
        <dbReference type="SAM" id="SignalP"/>
    </source>
</evidence>
<comment type="caution">
    <text evidence="3">The sequence shown here is derived from an EMBL/GenBank/DDBJ whole genome shotgun (WGS) entry which is preliminary data.</text>
</comment>
<dbReference type="Pfam" id="PF14588">
    <property type="entry name" value="YjgF_endoribonc"/>
    <property type="match status" value="1"/>
</dbReference>
<keyword evidence="1" id="KW-0732">Signal</keyword>